<dbReference type="eggNOG" id="ENOG502SXDP">
    <property type="taxonomic scope" value="Eukaryota"/>
</dbReference>
<evidence type="ECO:0000313" key="2">
    <source>
        <dbReference type="EMBL" id="EMD00198.1"/>
    </source>
</evidence>
<evidence type="ECO:0008006" key="4">
    <source>
        <dbReference type="Google" id="ProtNLM"/>
    </source>
</evidence>
<proteinExistence type="predicted"/>
<reference evidence="2 3" key="1">
    <citation type="journal article" date="2012" name="PLoS Pathog.">
        <title>Diverse lifestyles and strategies of plant pathogenesis encoded in the genomes of eighteen Dothideomycetes fungi.</title>
        <authorList>
            <person name="Ohm R.A."/>
            <person name="Feau N."/>
            <person name="Henrissat B."/>
            <person name="Schoch C.L."/>
            <person name="Horwitz B.A."/>
            <person name="Barry K.W."/>
            <person name="Condon B.J."/>
            <person name="Copeland A.C."/>
            <person name="Dhillon B."/>
            <person name="Glaser F."/>
            <person name="Hesse C.N."/>
            <person name="Kosti I."/>
            <person name="LaButti K."/>
            <person name="Lindquist E.A."/>
            <person name="Lucas S."/>
            <person name="Salamov A.A."/>
            <person name="Bradshaw R.E."/>
            <person name="Ciuffetti L."/>
            <person name="Hamelin R.C."/>
            <person name="Kema G.H.J."/>
            <person name="Lawrence C."/>
            <person name="Scott J.A."/>
            <person name="Spatafora J.W."/>
            <person name="Turgeon B.G."/>
            <person name="de Wit P.J.G.M."/>
            <person name="Zhong S."/>
            <person name="Goodwin S.B."/>
            <person name="Grigoriev I.V."/>
        </authorList>
    </citation>
    <scope>NUCLEOTIDE SEQUENCE [LARGE SCALE GENOMIC DNA]</scope>
    <source>
        <strain evidence="2 3">UAMH 10762</strain>
    </source>
</reference>
<name>M2LZR1_BAUPA</name>
<dbReference type="GeneID" id="19114115"/>
<gene>
    <name evidence="2" type="ORF">BAUCODRAFT_41517</name>
</gene>
<dbReference type="InterPro" id="IPR019626">
    <property type="entry name" value="Stress-induced_KGG_rpt"/>
</dbReference>
<feature type="region of interest" description="Disordered" evidence="1">
    <location>
        <begin position="18"/>
        <end position="43"/>
    </location>
</feature>
<sequence>NPGNFANRPTEEVKAIASMGGKASHGGHNKEHEEEVGLLSPRPSIAYTDVPQRKDSVALEGRNPDGTFVKGSSAAKEAGHLGG</sequence>
<dbReference type="Pfam" id="PF10685">
    <property type="entry name" value="KGG"/>
    <property type="match status" value="1"/>
</dbReference>
<dbReference type="OrthoDB" id="2137750at2759"/>
<dbReference type="KEGG" id="bcom:BAUCODRAFT_41517"/>
<dbReference type="EMBL" id="KB445551">
    <property type="protein sequence ID" value="EMD00198.1"/>
    <property type="molecule type" value="Genomic_DNA"/>
</dbReference>
<feature type="non-terminal residue" evidence="2">
    <location>
        <position position="1"/>
    </location>
</feature>
<feature type="non-terminal residue" evidence="2">
    <location>
        <position position="83"/>
    </location>
</feature>
<feature type="region of interest" description="Disordered" evidence="1">
    <location>
        <begin position="57"/>
        <end position="83"/>
    </location>
</feature>
<dbReference type="RefSeq" id="XP_007672698.1">
    <property type="nucleotide sequence ID" value="XM_007674508.1"/>
</dbReference>
<evidence type="ECO:0000313" key="3">
    <source>
        <dbReference type="Proteomes" id="UP000011761"/>
    </source>
</evidence>
<evidence type="ECO:0000256" key="1">
    <source>
        <dbReference type="SAM" id="MobiDB-lite"/>
    </source>
</evidence>
<accession>M2LZR1</accession>
<keyword evidence="3" id="KW-1185">Reference proteome</keyword>
<dbReference type="AlphaFoldDB" id="M2LZR1"/>
<dbReference type="HOGENOM" id="CLU_122062_1_1_1"/>
<protein>
    <recommendedName>
        <fullName evidence="4">Conidiation-specific protein 10</fullName>
    </recommendedName>
</protein>
<organism evidence="2 3">
    <name type="scientific">Baudoinia panamericana (strain UAMH 10762)</name>
    <name type="common">Angels' share fungus</name>
    <name type="synonym">Baudoinia compniacensis (strain UAMH 10762)</name>
    <dbReference type="NCBI Taxonomy" id="717646"/>
    <lineage>
        <taxon>Eukaryota</taxon>
        <taxon>Fungi</taxon>
        <taxon>Dikarya</taxon>
        <taxon>Ascomycota</taxon>
        <taxon>Pezizomycotina</taxon>
        <taxon>Dothideomycetes</taxon>
        <taxon>Dothideomycetidae</taxon>
        <taxon>Mycosphaerellales</taxon>
        <taxon>Teratosphaeriaceae</taxon>
        <taxon>Baudoinia</taxon>
    </lineage>
</organism>
<dbReference type="Proteomes" id="UP000011761">
    <property type="component" value="Unassembled WGS sequence"/>
</dbReference>